<feature type="compositionally biased region" description="Basic and acidic residues" evidence="1">
    <location>
        <begin position="1"/>
        <end position="13"/>
    </location>
</feature>
<protein>
    <submittedName>
        <fullName evidence="2">Uncharacterized protein</fullName>
    </submittedName>
</protein>
<gene>
    <name evidence="2" type="ORF">GN958_ATG06758</name>
</gene>
<evidence type="ECO:0000313" key="3">
    <source>
        <dbReference type="Proteomes" id="UP000704712"/>
    </source>
</evidence>
<sequence>MEEAKVPEGEPKTAPKATGIGRFNSTQEVSRLQQKLLKNDCNQLIDSWKGSNKLPKLPMTTAGWKDVVSKDPEALTALLQQFRSPEYILGSMTDAVLVQWTQQGRLEVLVHCLNHVANTAPDLARKAWSQQWMAAFKNQVTVDPTAVNLYPDALWKVLEQQKYENMELLKYCRASQKERLTRMLLAAQIYHKELRSISSRSSSGENDIMLYLETLFEGMEKNSSIAEDVEQSETSGYWTTLETLFATMALYEDQCDNSSH</sequence>
<comment type="caution">
    <text evidence="2">The sequence shown here is derived from an EMBL/GenBank/DDBJ whole genome shotgun (WGS) entry which is preliminary data.</text>
</comment>
<dbReference type="EMBL" id="JAACNO010000910">
    <property type="protein sequence ID" value="KAF4144056.1"/>
    <property type="molecule type" value="Genomic_DNA"/>
</dbReference>
<feature type="region of interest" description="Disordered" evidence="1">
    <location>
        <begin position="1"/>
        <end position="20"/>
    </location>
</feature>
<dbReference type="AlphaFoldDB" id="A0A8S9USS6"/>
<proteinExistence type="predicted"/>
<organism evidence="2 3">
    <name type="scientific">Phytophthora infestans</name>
    <name type="common">Potato late blight agent</name>
    <name type="synonym">Botrytis infestans</name>
    <dbReference type="NCBI Taxonomy" id="4787"/>
    <lineage>
        <taxon>Eukaryota</taxon>
        <taxon>Sar</taxon>
        <taxon>Stramenopiles</taxon>
        <taxon>Oomycota</taxon>
        <taxon>Peronosporomycetes</taxon>
        <taxon>Peronosporales</taxon>
        <taxon>Peronosporaceae</taxon>
        <taxon>Phytophthora</taxon>
    </lineage>
</organism>
<dbReference type="Proteomes" id="UP000704712">
    <property type="component" value="Unassembled WGS sequence"/>
</dbReference>
<evidence type="ECO:0000313" key="2">
    <source>
        <dbReference type="EMBL" id="KAF4144056.1"/>
    </source>
</evidence>
<evidence type="ECO:0000256" key="1">
    <source>
        <dbReference type="SAM" id="MobiDB-lite"/>
    </source>
</evidence>
<name>A0A8S9USS6_PHYIN</name>
<reference evidence="2" key="1">
    <citation type="submission" date="2020-03" db="EMBL/GenBank/DDBJ databases">
        <title>Hybrid Assembly of Korean Phytophthora infestans isolates.</title>
        <authorList>
            <person name="Prokchorchik M."/>
            <person name="Lee Y."/>
            <person name="Seo J."/>
            <person name="Cho J.-H."/>
            <person name="Park Y.-E."/>
            <person name="Jang D.-C."/>
            <person name="Im J.-S."/>
            <person name="Choi J.-G."/>
            <person name="Park H.-J."/>
            <person name="Lee G.-B."/>
            <person name="Lee Y.-G."/>
            <person name="Hong S.-Y."/>
            <person name="Cho K."/>
            <person name="Sohn K.H."/>
        </authorList>
    </citation>
    <scope>NUCLEOTIDE SEQUENCE</scope>
    <source>
        <strain evidence="2">KR_2_A2</strain>
    </source>
</reference>
<accession>A0A8S9USS6</accession>